<dbReference type="GO" id="GO:0055085">
    <property type="term" value="P:transmembrane transport"/>
    <property type="evidence" value="ECO:0007669"/>
    <property type="project" value="TreeGrafter"/>
</dbReference>
<accession>A0A520MGD0</accession>
<dbReference type="AlphaFoldDB" id="A0A520MGD0"/>
<comment type="subcellular location">
    <subcellularLocation>
        <location evidence="1">Cell membrane</location>
        <topology evidence="1">Multi-pass membrane protein</topology>
    </subcellularLocation>
</comment>
<feature type="transmembrane region" description="Helical" evidence="8">
    <location>
        <begin position="278"/>
        <end position="301"/>
    </location>
</feature>
<evidence type="ECO:0000256" key="1">
    <source>
        <dbReference type="ARBA" id="ARBA00004651"/>
    </source>
</evidence>
<evidence type="ECO:0000256" key="6">
    <source>
        <dbReference type="ARBA" id="ARBA00022989"/>
    </source>
</evidence>
<feature type="transmembrane region" description="Helical" evidence="8">
    <location>
        <begin position="217"/>
        <end position="236"/>
    </location>
</feature>
<keyword evidence="6 8" id="KW-1133">Transmembrane helix</keyword>
<dbReference type="InterPro" id="IPR002549">
    <property type="entry name" value="AI-2E-like"/>
</dbReference>
<dbReference type="Pfam" id="PF01594">
    <property type="entry name" value="AI-2E_transport"/>
    <property type="match status" value="1"/>
</dbReference>
<evidence type="ECO:0000256" key="3">
    <source>
        <dbReference type="ARBA" id="ARBA00022448"/>
    </source>
</evidence>
<keyword evidence="7 8" id="KW-0472">Membrane</keyword>
<feature type="transmembrane region" description="Helical" evidence="8">
    <location>
        <begin position="307"/>
        <end position="332"/>
    </location>
</feature>
<evidence type="ECO:0000313" key="9">
    <source>
        <dbReference type="EMBL" id="RZO20278.1"/>
    </source>
</evidence>
<keyword evidence="5 8" id="KW-0812">Transmembrane</keyword>
<dbReference type="EMBL" id="SHBP01000005">
    <property type="protein sequence ID" value="RZO20278.1"/>
    <property type="molecule type" value="Genomic_DNA"/>
</dbReference>
<evidence type="ECO:0000256" key="5">
    <source>
        <dbReference type="ARBA" id="ARBA00022692"/>
    </source>
</evidence>
<evidence type="ECO:0000313" key="10">
    <source>
        <dbReference type="Proteomes" id="UP000315889"/>
    </source>
</evidence>
<evidence type="ECO:0000256" key="4">
    <source>
        <dbReference type="ARBA" id="ARBA00022475"/>
    </source>
</evidence>
<feature type="transmembrane region" description="Helical" evidence="8">
    <location>
        <begin position="71"/>
        <end position="92"/>
    </location>
</feature>
<name>A0A520MGD0_9GAMM</name>
<feature type="transmembrane region" description="Helical" evidence="8">
    <location>
        <begin position="38"/>
        <end position="59"/>
    </location>
</feature>
<reference evidence="9 10" key="1">
    <citation type="submission" date="2019-02" db="EMBL/GenBank/DDBJ databases">
        <title>Prokaryotic population dynamics and viral predation in marine succession experiment using metagenomics: the confinement effect.</title>
        <authorList>
            <person name="Haro-Moreno J.M."/>
            <person name="Rodriguez-Valera F."/>
            <person name="Lopez-Perez M."/>
        </authorList>
    </citation>
    <scope>NUCLEOTIDE SEQUENCE [LARGE SCALE GENOMIC DNA]</scope>
    <source>
        <strain evidence="9">MED-G170</strain>
    </source>
</reference>
<feature type="transmembrane region" description="Helical" evidence="8">
    <location>
        <begin position="159"/>
        <end position="177"/>
    </location>
</feature>
<proteinExistence type="inferred from homology"/>
<dbReference type="Proteomes" id="UP000315889">
    <property type="component" value="Unassembled WGS sequence"/>
</dbReference>
<evidence type="ECO:0000256" key="8">
    <source>
        <dbReference type="SAM" id="Phobius"/>
    </source>
</evidence>
<comment type="caution">
    <text evidence="9">The sequence shown here is derived from an EMBL/GenBank/DDBJ whole genome shotgun (WGS) entry which is preliminary data.</text>
</comment>
<evidence type="ECO:0000256" key="2">
    <source>
        <dbReference type="ARBA" id="ARBA00009773"/>
    </source>
</evidence>
<comment type="similarity">
    <text evidence="2">Belongs to the autoinducer-2 exporter (AI-2E) (TC 2.A.86) family.</text>
</comment>
<dbReference type="PANTHER" id="PTHR21716">
    <property type="entry name" value="TRANSMEMBRANE PROTEIN"/>
    <property type="match status" value="1"/>
</dbReference>
<sequence>MKQILSKWLGRYLGNEETVFLGVIMIVFIAMLATVGEFLGPVFASMIIAFLLQGVVNGLSRAGVSRRVSVLTSYILFLCGLVAIVIGIVPIVGRQMSLLLGEVPSMIGRSRDFLIDLPERYADYITADQFDLIWVRLSQEVANVAEQILSFSLSSFPSLFAVALYLLLVPVLVFFMLSDREKLLAFIAGMLPEKRSVMTAIWSEMNIQFANYIRGKAIEILIVGSLSYIIFLILGLNYAALLALLVGLSVLIPYIGATVVTFPVLLVGYMQWGFSSEFLWLFVSYGVIQFLDGNVLVPLLFSEVVNLHPVAIIVAVLLFGGLWGFWGVFFAIPLATLVKAIFNAWPDTSISDSA</sequence>
<evidence type="ECO:0000256" key="7">
    <source>
        <dbReference type="ARBA" id="ARBA00023136"/>
    </source>
</evidence>
<dbReference type="PANTHER" id="PTHR21716:SF53">
    <property type="entry name" value="PERMEASE PERM-RELATED"/>
    <property type="match status" value="1"/>
</dbReference>
<organism evidence="9 10">
    <name type="scientific">SAR92 clade bacterium</name>
    <dbReference type="NCBI Taxonomy" id="2315479"/>
    <lineage>
        <taxon>Bacteria</taxon>
        <taxon>Pseudomonadati</taxon>
        <taxon>Pseudomonadota</taxon>
        <taxon>Gammaproteobacteria</taxon>
        <taxon>Cellvibrionales</taxon>
        <taxon>Porticoccaceae</taxon>
        <taxon>SAR92 clade</taxon>
    </lineage>
</organism>
<feature type="transmembrane region" description="Helical" evidence="8">
    <location>
        <begin position="242"/>
        <end position="266"/>
    </location>
</feature>
<keyword evidence="4" id="KW-1003">Cell membrane</keyword>
<gene>
    <name evidence="9" type="ORF">EVB03_05015</name>
</gene>
<protein>
    <submittedName>
        <fullName evidence="9">AI-2E family transporter</fullName>
    </submittedName>
</protein>
<feature type="transmembrane region" description="Helical" evidence="8">
    <location>
        <begin position="12"/>
        <end position="32"/>
    </location>
</feature>
<dbReference type="GO" id="GO:0005886">
    <property type="term" value="C:plasma membrane"/>
    <property type="evidence" value="ECO:0007669"/>
    <property type="project" value="UniProtKB-SubCell"/>
</dbReference>
<keyword evidence="3" id="KW-0813">Transport</keyword>